<organism evidence="1 2">
    <name type="scientific">Trifolium pratense</name>
    <name type="common">Red clover</name>
    <dbReference type="NCBI Taxonomy" id="57577"/>
    <lineage>
        <taxon>Eukaryota</taxon>
        <taxon>Viridiplantae</taxon>
        <taxon>Streptophyta</taxon>
        <taxon>Embryophyta</taxon>
        <taxon>Tracheophyta</taxon>
        <taxon>Spermatophyta</taxon>
        <taxon>Magnoliopsida</taxon>
        <taxon>eudicotyledons</taxon>
        <taxon>Gunneridae</taxon>
        <taxon>Pentapetalae</taxon>
        <taxon>rosids</taxon>
        <taxon>fabids</taxon>
        <taxon>Fabales</taxon>
        <taxon>Fabaceae</taxon>
        <taxon>Papilionoideae</taxon>
        <taxon>50 kb inversion clade</taxon>
        <taxon>NPAAA clade</taxon>
        <taxon>Hologalegina</taxon>
        <taxon>IRL clade</taxon>
        <taxon>Trifolieae</taxon>
        <taxon>Trifolium</taxon>
    </lineage>
</organism>
<comment type="caution">
    <text evidence="1">The sequence shown here is derived from an EMBL/GenBank/DDBJ whole genome shotgun (WGS) entry which is preliminary data.</text>
</comment>
<reference evidence="1 2" key="2">
    <citation type="journal article" date="2017" name="Front. Plant Sci.">
        <title>Gene Classification and Mining of Molecular Markers Useful in Red Clover (Trifolium pratense) Breeding.</title>
        <authorList>
            <person name="Istvanek J."/>
            <person name="Dluhosova J."/>
            <person name="Dluhos P."/>
            <person name="Patkova L."/>
            <person name="Nedelnik J."/>
            <person name="Repkova J."/>
        </authorList>
    </citation>
    <scope>NUCLEOTIDE SEQUENCE [LARGE SCALE GENOMIC DNA]</scope>
    <source>
        <strain evidence="2">cv. Tatra</strain>
        <tissue evidence="1">Young leaves</tissue>
    </source>
</reference>
<protein>
    <submittedName>
        <fullName evidence="1">Uncharacterized protein</fullName>
    </submittedName>
</protein>
<gene>
    <name evidence="1" type="ORF">L195_g055179</name>
</gene>
<feature type="non-terminal residue" evidence="1">
    <location>
        <position position="1"/>
    </location>
</feature>
<reference evidence="1 2" key="1">
    <citation type="journal article" date="2014" name="Am. J. Bot.">
        <title>Genome assembly and annotation for red clover (Trifolium pratense; Fabaceae).</title>
        <authorList>
            <person name="Istvanek J."/>
            <person name="Jaros M."/>
            <person name="Krenek A."/>
            <person name="Repkova J."/>
        </authorList>
    </citation>
    <scope>NUCLEOTIDE SEQUENCE [LARGE SCALE GENOMIC DNA]</scope>
    <source>
        <strain evidence="2">cv. Tatra</strain>
        <tissue evidence="1">Young leaves</tissue>
    </source>
</reference>
<sequence>RTRFRGGRLDMLENGMAFTI</sequence>
<proteinExistence type="predicted"/>
<evidence type="ECO:0000313" key="1">
    <source>
        <dbReference type="EMBL" id="PNX66602.1"/>
    </source>
</evidence>
<dbReference type="Proteomes" id="UP000236291">
    <property type="component" value="Unassembled WGS sequence"/>
</dbReference>
<name>A0A2K3KJZ9_TRIPR</name>
<evidence type="ECO:0000313" key="2">
    <source>
        <dbReference type="Proteomes" id="UP000236291"/>
    </source>
</evidence>
<dbReference type="AlphaFoldDB" id="A0A2K3KJZ9"/>
<dbReference type="EMBL" id="ASHM01099494">
    <property type="protein sequence ID" value="PNX66602.1"/>
    <property type="molecule type" value="Genomic_DNA"/>
</dbReference>
<accession>A0A2K3KJZ9</accession>